<keyword evidence="2" id="KW-0479">Metal-binding</keyword>
<feature type="domain" description="CCHC-type" evidence="11">
    <location>
        <begin position="187"/>
        <end position="202"/>
    </location>
</feature>
<sequence length="473" mass="53205">MDVTPGTGDGADGDGWEDTLFIEGASSSDDELDFDIGDHKHRRTSSKQTAALSVERSPPLLLAFSITSGPKMRDDSPSPASSLGAQAEEEAIEEWMILGRGEQPGDSSIHLNLSYWKSSEEDSPDEGQCGNLETSSCWAVSEKDKGDTGKLLPVRYFVPSRSQICSVCNRTGHLSSSCYYQKKSPMCILCGTRGHVCRDCPSRPCSSCGLPSHAPGPCKRPPVWNQHCQRCGVAGHLLDACPDTWRQYHLTVTLEVPLRPHKQKHKKSRSYCYNCSGRGHRGHECTKRRMVSGTFPSVPYVCHYDTIRDVMGHHTRMQNRVNELLNTASVPDLQPPETTKKSDTGSPTVKEGSRVKPETLSRPGRRKTWPERRRERREVKRLRREAQARREGTVLERSPENYDDDFTAGSFSSPLQGHWHAADSPRKKRKGEEGGTRTRKTEKWKKRGGIKHTDFYSDAENFNSLKRVQQRRR</sequence>
<gene>
    <name evidence="12" type="ORF">D4764_09G0006830</name>
</gene>
<protein>
    <recommendedName>
        <fullName evidence="7">Zinc finger CCHC domain-containing protein 7</fullName>
    </recommendedName>
    <alternativeName>
        <fullName evidence="8">TRAMP-like complex RNA-binding factor ZCCHC7</fullName>
    </alternativeName>
</protein>
<evidence type="ECO:0000256" key="6">
    <source>
        <dbReference type="ARBA" id="ARBA00023242"/>
    </source>
</evidence>
<evidence type="ECO:0000256" key="8">
    <source>
        <dbReference type="ARBA" id="ARBA00043023"/>
    </source>
</evidence>
<dbReference type="SMART" id="SM00343">
    <property type="entry name" value="ZnF_C2HC"/>
    <property type="match status" value="4"/>
</dbReference>
<dbReference type="GO" id="GO:0071039">
    <property type="term" value="P:nuclear polyadenylation-dependent CUT catabolic process"/>
    <property type="evidence" value="ECO:0007669"/>
    <property type="project" value="TreeGrafter"/>
</dbReference>
<evidence type="ECO:0000256" key="10">
    <source>
        <dbReference type="SAM" id="MobiDB-lite"/>
    </source>
</evidence>
<keyword evidence="13" id="KW-1185">Reference proteome</keyword>
<proteinExistence type="predicted"/>
<dbReference type="Gene3D" id="4.10.60.10">
    <property type="entry name" value="Zinc finger, CCHC-type"/>
    <property type="match status" value="2"/>
</dbReference>
<comment type="subcellular location">
    <subcellularLocation>
        <location evidence="1">Nucleus</location>
    </subcellularLocation>
</comment>
<dbReference type="GO" id="GO:0071038">
    <property type="term" value="P:TRAMP-dependent tRNA surveillance pathway"/>
    <property type="evidence" value="ECO:0007669"/>
    <property type="project" value="TreeGrafter"/>
</dbReference>
<feature type="compositionally biased region" description="Basic and acidic residues" evidence="10">
    <location>
        <begin position="368"/>
        <end position="400"/>
    </location>
</feature>
<keyword evidence="6" id="KW-0539">Nucleus</keyword>
<dbReference type="GO" id="GO:0071036">
    <property type="term" value="P:nuclear polyadenylation-dependent snoRNA catabolic process"/>
    <property type="evidence" value="ECO:0007669"/>
    <property type="project" value="TreeGrafter"/>
</dbReference>
<dbReference type="GO" id="GO:0071031">
    <property type="term" value="P:nuclear mRNA surveillance of mRNA 3'-end processing"/>
    <property type="evidence" value="ECO:0007669"/>
    <property type="project" value="TreeGrafter"/>
</dbReference>
<dbReference type="GO" id="GO:0071035">
    <property type="term" value="P:nuclear polyadenylation-dependent rRNA catabolic process"/>
    <property type="evidence" value="ECO:0007669"/>
    <property type="project" value="TreeGrafter"/>
</dbReference>
<dbReference type="GO" id="GO:0008270">
    <property type="term" value="F:zinc ion binding"/>
    <property type="evidence" value="ECO:0007669"/>
    <property type="project" value="UniProtKB-KW"/>
</dbReference>
<evidence type="ECO:0000259" key="11">
    <source>
        <dbReference type="PROSITE" id="PS50158"/>
    </source>
</evidence>
<dbReference type="PROSITE" id="PS50158">
    <property type="entry name" value="ZF_CCHC"/>
    <property type="match status" value="2"/>
</dbReference>
<evidence type="ECO:0000313" key="12">
    <source>
        <dbReference type="EMBL" id="TWW55634.1"/>
    </source>
</evidence>
<feature type="compositionally biased region" description="Basic and acidic residues" evidence="10">
    <location>
        <begin position="420"/>
        <end position="441"/>
    </location>
</feature>
<dbReference type="InterPro" id="IPR001878">
    <property type="entry name" value="Znf_CCHC"/>
</dbReference>
<dbReference type="InterPro" id="IPR051644">
    <property type="entry name" value="TRAMP_AT-DNA-binding"/>
</dbReference>
<dbReference type="GO" id="GO:0031499">
    <property type="term" value="C:TRAMP complex"/>
    <property type="evidence" value="ECO:0007669"/>
    <property type="project" value="TreeGrafter"/>
</dbReference>
<keyword evidence="4 9" id="KW-0863">Zinc-finger</keyword>
<evidence type="ECO:0000313" key="13">
    <source>
        <dbReference type="Proteomes" id="UP000324091"/>
    </source>
</evidence>
<comment type="caution">
    <text evidence="12">The sequence shown here is derived from an EMBL/GenBank/DDBJ whole genome shotgun (WGS) entry which is preliminary data.</text>
</comment>
<keyword evidence="5" id="KW-0862">Zinc</keyword>
<dbReference type="Proteomes" id="UP000324091">
    <property type="component" value="Chromosome 9"/>
</dbReference>
<accession>A0A5C6MK98</accession>
<evidence type="ECO:0000256" key="1">
    <source>
        <dbReference type="ARBA" id="ARBA00004123"/>
    </source>
</evidence>
<dbReference type="PANTHER" id="PTHR46543">
    <property type="entry name" value="ZINC FINGER CCHC DOMAIN-CONTAINING PROTEIN 7"/>
    <property type="match status" value="1"/>
</dbReference>
<dbReference type="InterPro" id="IPR036875">
    <property type="entry name" value="Znf_CCHC_sf"/>
</dbReference>
<feature type="domain" description="CCHC-type" evidence="11">
    <location>
        <begin position="272"/>
        <end position="287"/>
    </location>
</feature>
<evidence type="ECO:0000256" key="4">
    <source>
        <dbReference type="ARBA" id="ARBA00022771"/>
    </source>
</evidence>
<reference evidence="12 13" key="1">
    <citation type="submission" date="2019-04" db="EMBL/GenBank/DDBJ databases">
        <title>Chromosome genome assembly for Takifugu flavidus.</title>
        <authorList>
            <person name="Xiao S."/>
        </authorList>
    </citation>
    <scope>NUCLEOTIDE SEQUENCE [LARGE SCALE GENOMIC DNA]</scope>
    <source>
        <strain evidence="12">HTHZ2018</strain>
        <tissue evidence="12">Muscle</tissue>
    </source>
</reference>
<keyword evidence="3" id="KW-0677">Repeat</keyword>
<evidence type="ECO:0000256" key="7">
    <source>
        <dbReference type="ARBA" id="ARBA00041190"/>
    </source>
</evidence>
<dbReference type="EMBL" id="RHFK02000022">
    <property type="protein sequence ID" value="TWW55634.1"/>
    <property type="molecule type" value="Genomic_DNA"/>
</dbReference>
<dbReference type="AlphaFoldDB" id="A0A5C6MK98"/>
<evidence type="ECO:0000256" key="2">
    <source>
        <dbReference type="ARBA" id="ARBA00022723"/>
    </source>
</evidence>
<dbReference type="SUPFAM" id="SSF57756">
    <property type="entry name" value="Retrovirus zinc finger-like domains"/>
    <property type="match status" value="1"/>
</dbReference>
<evidence type="ECO:0000256" key="3">
    <source>
        <dbReference type="ARBA" id="ARBA00022737"/>
    </source>
</evidence>
<feature type="region of interest" description="Disordered" evidence="10">
    <location>
        <begin position="1"/>
        <end position="53"/>
    </location>
</feature>
<feature type="region of interest" description="Disordered" evidence="10">
    <location>
        <begin position="327"/>
        <end position="473"/>
    </location>
</feature>
<organism evidence="12 13">
    <name type="scientific">Takifugu flavidus</name>
    <name type="common">sansaifugu</name>
    <dbReference type="NCBI Taxonomy" id="433684"/>
    <lineage>
        <taxon>Eukaryota</taxon>
        <taxon>Metazoa</taxon>
        <taxon>Chordata</taxon>
        <taxon>Craniata</taxon>
        <taxon>Vertebrata</taxon>
        <taxon>Euteleostomi</taxon>
        <taxon>Actinopterygii</taxon>
        <taxon>Neopterygii</taxon>
        <taxon>Teleostei</taxon>
        <taxon>Neoteleostei</taxon>
        <taxon>Acanthomorphata</taxon>
        <taxon>Eupercaria</taxon>
        <taxon>Tetraodontiformes</taxon>
        <taxon>Tetradontoidea</taxon>
        <taxon>Tetraodontidae</taxon>
        <taxon>Takifugu</taxon>
    </lineage>
</organism>
<dbReference type="PANTHER" id="PTHR46543:SF1">
    <property type="entry name" value="ZINC FINGER CCHC DOMAIN-CONTAINING PROTEIN 7"/>
    <property type="match status" value="1"/>
</dbReference>
<dbReference type="GO" id="GO:0003723">
    <property type="term" value="F:RNA binding"/>
    <property type="evidence" value="ECO:0007669"/>
    <property type="project" value="TreeGrafter"/>
</dbReference>
<dbReference type="GO" id="GO:0071037">
    <property type="term" value="P:nuclear polyadenylation-dependent snRNA catabolic process"/>
    <property type="evidence" value="ECO:0007669"/>
    <property type="project" value="TreeGrafter"/>
</dbReference>
<name>A0A5C6MK98_9TELE</name>
<evidence type="ECO:0000256" key="9">
    <source>
        <dbReference type="PROSITE-ProRule" id="PRU00047"/>
    </source>
</evidence>
<evidence type="ECO:0000256" key="5">
    <source>
        <dbReference type="ARBA" id="ARBA00022833"/>
    </source>
</evidence>